<accession>A0A7W6EH59</accession>
<feature type="domain" description="Penicillin-binding protein dimerisation" evidence="6">
    <location>
        <begin position="68"/>
        <end position="175"/>
    </location>
</feature>
<dbReference type="InterPro" id="IPR001460">
    <property type="entry name" value="PCN-bd_Tpept"/>
</dbReference>
<dbReference type="Pfam" id="PF00905">
    <property type="entry name" value="Transpeptidase"/>
    <property type="match status" value="1"/>
</dbReference>
<keyword evidence="7" id="KW-0132">Cell division</keyword>
<dbReference type="EMBL" id="JACIEK010000004">
    <property type="protein sequence ID" value="MBB3998338.1"/>
    <property type="molecule type" value="Genomic_DNA"/>
</dbReference>
<keyword evidence="7" id="KW-0131">Cell cycle</keyword>
<feature type="region of interest" description="Disordered" evidence="4">
    <location>
        <begin position="1"/>
        <end position="20"/>
    </location>
</feature>
<dbReference type="SUPFAM" id="SSF56601">
    <property type="entry name" value="beta-lactamase/transpeptidase-like"/>
    <property type="match status" value="1"/>
</dbReference>
<comment type="caution">
    <text evidence="7">The sequence shown here is derived from an EMBL/GenBank/DDBJ whole genome shotgun (WGS) entry which is preliminary data.</text>
</comment>
<dbReference type="Pfam" id="PF03717">
    <property type="entry name" value="PBP_dimer"/>
    <property type="match status" value="1"/>
</dbReference>
<dbReference type="GO" id="GO:0008658">
    <property type="term" value="F:penicillin binding"/>
    <property type="evidence" value="ECO:0007669"/>
    <property type="project" value="InterPro"/>
</dbReference>
<dbReference type="SUPFAM" id="SSF56519">
    <property type="entry name" value="Penicillin binding protein dimerisation domain"/>
    <property type="match status" value="1"/>
</dbReference>
<evidence type="ECO:0000259" key="5">
    <source>
        <dbReference type="Pfam" id="PF00905"/>
    </source>
</evidence>
<dbReference type="InterPro" id="IPR050515">
    <property type="entry name" value="Beta-lactam/transpept"/>
</dbReference>
<evidence type="ECO:0000256" key="3">
    <source>
        <dbReference type="ARBA" id="ARBA00023136"/>
    </source>
</evidence>
<reference evidence="7 8" key="1">
    <citation type="submission" date="2020-08" db="EMBL/GenBank/DDBJ databases">
        <title>Genomic Encyclopedia of Type Strains, Phase IV (KMG-IV): sequencing the most valuable type-strain genomes for metagenomic binning, comparative biology and taxonomic classification.</title>
        <authorList>
            <person name="Goeker M."/>
        </authorList>
    </citation>
    <scope>NUCLEOTIDE SEQUENCE [LARGE SCALE GENOMIC DNA]</scope>
    <source>
        <strain evidence="7 8">DSM 102238</strain>
    </source>
</reference>
<dbReference type="InterPro" id="IPR012338">
    <property type="entry name" value="Beta-lactam/transpept-like"/>
</dbReference>
<dbReference type="GO" id="GO:0004180">
    <property type="term" value="F:carboxypeptidase activity"/>
    <property type="evidence" value="ECO:0007669"/>
    <property type="project" value="UniProtKB-KW"/>
</dbReference>
<dbReference type="AlphaFoldDB" id="A0A7W6EH59"/>
<dbReference type="PANTHER" id="PTHR30627">
    <property type="entry name" value="PEPTIDOGLYCAN D,D-TRANSPEPTIDASE"/>
    <property type="match status" value="1"/>
</dbReference>
<evidence type="ECO:0000256" key="1">
    <source>
        <dbReference type="ARBA" id="ARBA00004370"/>
    </source>
</evidence>
<dbReference type="GO" id="GO:0005886">
    <property type="term" value="C:plasma membrane"/>
    <property type="evidence" value="ECO:0007669"/>
    <property type="project" value="TreeGrafter"/>
</dbReference>
<evidence type="ECO:0000256" key="4">
    <source>
        <dbReference type="SAM" id="MobiDB-lite"/>
    </source>
</evidence>
<evidence type="ECO:0000259" key="6">
    <source>
        <dbReference type="Pfam" id="PF03717"/>
    </source>
</evidence>
<name>A0A7W6EH59_9HYPH</name>
<dbReference type="Gene3D" id="3.90.1310.10">
    <property type="entry name" value="Penicillin-binding protein 2a (Domain 2)"/>
    <property type="match status" value="1"/>
</dbReference>
<organism evidence="7 8">
    <name type="scientific">Aureimonas pseudogalii</name>
    <dbReference type="NCBI Taxonomy" id="1744844"/>
    <lineage>
        <taxon>Bacteria</taxon>
        <taxon>Pseudomonadati</taxon>
        <taxon>Pseudomonadota</taxon>
        <taxon>Alphaproteobacteria</taxon>
        <taxon>Hyphomicrobiales</taxon>
        <taxon>Aurantimonadaceae</taxon>
        <taxon>Aureimonas</taxon>
    </lineage>
</organism>
<dbReference type="InterPro" id="IPR036138">
    <property type="entry name" value="PBP_dimer_sf"/>
</dbReference>
<dbReference type="InterPro" id="IPR005311">
    <property type="entry name" value="PBP_dimer"/>
</dbReference>
<evidence type="ECO:0000256" key="2">
    <source>
        <dbReference type="ARBA" id="ARBA00022645"/>
    </source>
</evidence>
<dbReference type="Gene3D" id="3.30.450.330">
    <property type="match status" value="1"/>
</dbReference>
<comment type="subcellular location">
    <subcellularLocation>
        <location evidence="1">Membrane</location>
    </subcellularLocation>
</comment>
<keyword evidence="2" id="KW-0121">Carboxypeptidase</keyword>
<feature type="domain" description="Penicillin-binding protein transpeptidase" evidence="5">
    <location>
        <begin position="239"/>
        <end position="525"/>
    </location>
</feature>
<keyword evidence="2" id="KW-0645">Protease</keyword>
<dbReference type="PANTHER" id="PTHR30627:SF1">
    <property type="entry name" value="PEPTIDOGLYCAN D,D-TRANSPEPTIDASE FTSI"/>
    <property type="match status" value="1"/>
</dbReference>
<dbReference type="GO" id="GO:0051301">
    <property type="term" value="P:cell division"/>
    <property type="evidence" value="ECO:0007669"/>
    <property type="project" value="UniProtKB-KW"/>
</dbReference>
<dbReference type="GO" id="GO:0071555">
    <property type="term" value="P:cell wall organization"/>
    <property type="evidence" value="ECO:0007669"/>
    <property type="project" value="TreeGrafter"/>
</dbReference>
<feature type="compositionally biased region" description="Basic residues" evidence="4">
    <location>
        <begin position="9"/>
        <end position="18"/>
    </location>
</feature>
<evidence type="ECO:0000313" key="8">
    <source>
        <dbReference type="Proteomes" id="UP000542776"/>
    </source>
</evidence>
<keyword evidence="8" id="KW-1185">Reference proteome</keyword>
<evidence type="ECO:0000313" key="7">
    <source>
        <dbReference type="EMBL" id="MBB3998338.1"/>
    </source>
</evidence>
<protein>
    <submittedName>
        <fullName evidence="7">Cell division protein FtsI (Penicillin-binding protein 3)</fullName>
    </submittedName>
</protein>
<proteinExistence type="predicted"/>
<keyword evidence="3" id="KW-0472">Membrane</keyword>
<dbReference type="Proteomes" id="UP000542776">
    <property type="component" value="Unassembled WGS sequence"/>
</dbReference>
<dbReference type="Gene3D" id="3.40.710.10">
    <property type="entry name" value="DD-peptidase/beta-lactamase superfamily"/>
    <property type="match status" value="1"/>
</dbReference>
<keyword evidence="2" id="KW-0378">Hydrolase</keyword>
<gene>
    <name evidence="7" type="ORF">GGR04_002177</name>
</gene>
<sequence length="583" mass="62936">MRLPGLFRPHPRPARRPLRQPPFARSRLRLAGFLFLGCYLVIGGRLAMLAMETEPSRVAWPSPPSKARPDIVDRNGAVLAMDLPTASVFAEPRKMVDVDEAVEGLMQVFPNLDPVDLRKRLSSRSAFAWIQRTTTRAERDALWALGIPGVGLRDELRRLYPNGRAAAHVLGAVNVDNIGISGIEKWIDGQGLQALRSAGMDMDSDDLEPIALSLDLKVQHALTSELEKAVTKFSAIAGAGLVLDVTNGEVLALASLPDFDPNVPTDALKPDRINRVAVGTYEMGSTFKAMTTAMALDSGQFDLGSVLDASSPLRFGRFAIRDYRGQNRALNIPESFIHSSNIAMGKMAMAVGPERHRAFLGRLGQLDRLTTELPENARPLFPAKWGELNTATISFGHGIAVTPLQASMGIAAVVNGGHLLRPTFVKGSDPEARTLAREVVSARTSEALRFLMRLNARVGSAGKADIDGYFMGGKTGTSEKVVNGRYDSGTVLTAFMGVVPAHAPRYLFMTVLDEPKPLPETYGFRTSGWNAVPVTGAIMARVLPILGVAPSPAPFDPFPTMISARAWGSNLFRADTLAASRAP</sequence>